<keyword evidence="3" id="KW-0479">Metal-binding</keyword>
<dbReference type="AlphaFoldDB" id="A0A4R2RUA5"/>
<comment type="caution">
    <text evidence="4">The sequence shown here is derived from an EMBL/GenBank/DDBJ whole genome shotgun (WGS) entry which is preliminary data.</text>
</comment>
<evidence type="ECO:0000256" key="3">
    <source>
        <dbReference type="PIRSR" id="PIRSR605502-1"/>
    </source>
</evidence>
<evidence type="ECO:0000313" key="4">
    <source>
        <dbReference type="EMBL" id="TCP62715.1"/>
    </source>
</evidence>
<reference evidence="4 5" key="1">
    <citation type="submission" date="2019-03" db="EMBL/GenBank/DDBJ databases">
        <title>Genomic Encyclopedia of Type Strains, Phase IV (KMG-IV): sequencing the most valuable type-strain genomes for metagenomic binning, comparative biology and taxonomic classification.</title>
        <authorList>
            <person name="Goeker M."/>
        </authorList>
    </citation>
    <scope>NUCLEOTIDE SEQUENCE [LARGE SCALE GENOMIC DNA]</scope>
    <source>
        <strain evidence="4 5">DSM 11170</strain>
    </source>
</reference>
<protein>
    <submittedName>
        <fullName evidence="4">ADP-ribosylglycohydrolase</fullName>
    </submittedName>
</protein>
<accession>A0A4R2RUA5</accession>
<dbReference type="GO" id="GO:0046872">
    <property type="term" value="F:metal ion binding"/>
    <property type="evidence" value="ECO:0007669"/>
    <property type="project" value="UniProtKB-KW"/>
</dbReference>
<feature type="binding site" evidence="3">
    <location>
        <position position="57"/>
    </location>
    <ligand>
        <name>Mg(2+)</name>
        <dbReference type="ChEBI" id="CHEBI:18420"/>
        <label>1</label>
    </ligand>
</feature>
<organism evidence="4 5">
    <name type="scientific">Heliophilum fasciatum</name>
    <dbReference type="NCBI Taxonomy" id="35700"/>
    <lineage>
        <taxon>Bacteria</taxon>
        <taxon>Bacillati</taxon>
        <taxon>Bacillota</taxon>
        <taxon>Clostridia</taxon>
        <taxon>Eubacteriales</taxon>
        <taxon>Heliobacteriaceae</taxon>
        <taxon>Heliophilum</taxon>
    </lineage>
</organism>
<evidence type="ECO:0000256" key="2">
    <source>
        <dbReference type="ARBA" id="ARBA00022801"/>
    </source>
</evidence>
<proteinExistence type="inferred from homology"/>
<evidence type="ECO:0000256" key="1">
    <source>
        <dbReference type="ARBA" id="ARBA00010702"/>
    </source>
</evidence>
<keyword evidence="5" id="KW-1185">Reference proteome</keyword>
<dbReference type="InterPro" id="IPR005502">
    <property type="entry name" value="Ribosyl_crysJ1"/>
</dbReference>
<keyword evidence="2 4" id="KW-0378">Hydrolase</keyword>
<dbReference type="PANTHER" id="PTHR16222">
    <property type="entry name" value="ADP-RIBOSYLGLYCOHYDROLASE"/>
    <property type="match status" value="1"/>
</dbReference>
<dbReference type="OrthoDB" id="9798107at2"/>
<feature type="binding site" evidence="3">
    <location>
        <position position="59"/>
    </location>
    <ligand>
        <name>Mg(2+)</name>
        <dbReference type="ChEBI" id="CHEBI:18420"/>
        <label>1</label>
    </ligand>
</feature>
<dbReference type="InterPro" id="IPR050792">
    <property type="entry name" value="ADP-ribosylglycohydrolase"/>
</dbReference>
<dbReference type="Pfam" id="PF03747">
    <property type="entry name" value="ADP_ribosyl_GH"/>
    <property type="match status" value="1"/>
</dbReference>
<dbReference type="GO" id="GO:0016787">
    <property type="term" value="F:hydrolase activity"/>
    <property type="evidence" value="ECO:0007669"/>
    <property type="project" value="UniProtKB-KW"/>
</dbReference>
<dbReference type="Proteomes" id="UP000294813">
    <property type="component" value="Unassembled WGS sequence"/>
</dbReference>
<sequence length="189" mass="20587">MLDLHSRIRGGVYGCAIGDALGATVEFMAADEINQQYGELRDIVGGGWLDLTPGQWTDDTEMMIAVAEGIIENPKESVPAIGKRFVNWFQTNPPDVGLTIRTVISSVIRSGEWYESSRKLHEESGMTAGNGALMRTLPVGIVYGVSEFPSDTLVQAHEIARMTHWDVEASATCGLFLNGAFIDPSVLER</sequence>
<dbReference type="EMBL" id="SLXT01000019">
    <property type="protein sequence ID" value="TCP62715.1"/>
    <property type="molecule type" value="Genomic_DNA"/>
</dbReference>
<dbReference type="InterPro" id="IPR036705">
    <property type="entry name" value="Ribosyl_crysJ1_sf"/>
</dbReference>
<comment type="similarity">
    <text evidence="1">Belongs to the ADP-ribosylglycohydrolase family.</text>
</comment>
<comment type="cofactor">
    <cofactor evidence="3">
        <name>Mg(2+)</name>
        <dbReference type="ChEBI" id="CHEBI:18420"/>
    </cofactor>
    <text evidence="3">Binds 2 magnesium ions per subunit.</text>
</comment>
<evidence type="ECO:0000313" key="5">
    <source>
        <dbReference type="Proteomes" id="UP000294813"/>
    </source>
</evidence>
<dbReference type="PANTHER" id="PTHR16222:SF24">
    <property type="entry name" value="ADP-RIBOSYLHYDROLASE ARH3"/>
    <property type="match status" value="1"/>
</dbReference>
<dbReference type="SUPFAM" id="SSF101478">
    <property type="entry name" value="ADP-ribosylglycohydrolase"/>
    <property type="match status" value="1"/>
</dbReference>
<dbReference type="RefSeq" id="WP_131919749.1">
    <property type="nucleotide sequence ID" value="NZ_JAOQNU010000018.1"/>
</dbReference>
<name>A0A4R2RUA5_9FIRM</name>
<keyword evidence="3" id="KW-0460">Magnesium</keyword>
<gene>
    <name evidence="4" type="ORF">EDD73_11963</name>
</gene>
<feature type="binding site" evidence="3">
    <location>
        <position position="58"/>
    </location>
    <ligand>
        <name>Mg(2+)</name>
        <dbReference type="ChEBI" id="CHEBI:18420"/>
        <label>1</label>
    </ligand>
</feature>
<dbReference type="Gene3D" id="1.10.4080.10">
    <property type="entry name" value="ADP-ribosylation/Crystallin J1"/>
    <property type="match status" value="1"/>
</dbReference>